<name>A0AAV3TCG0_9EURY</name>
<gene>
    <name evidence="2" type="ORF">GCM10009020_27880</name>
</gene>
<evidence type="ECO:0000313" key="2">
    <source>
        <dbReference type="EMBL" id="GAA0678105.1"/>
    </source>
</evidence>
<keyword evidence="3" id="KW-1185">Reference proteome</keyword>
<protein>
    <recommendedName>
        <fullName evidence="1">Halobacterial output domain-containing protein</fullName>
    </recommendedName>
</protein>
<proteinExistence type="predicted"/>
<dbReference type="AlphaFoldDB" id="A0AAV3TCG0"/>
<dbReference type="EMBL" id="BAAADV010000007">
    <property type="protein sequence ID" value="GAA0678105.1"/>
    <property type="molecule type" value="Genomic_DNA"/>
</dbReference>
<evidence type="ECO:0000259" key="1">
    <source>
        <dbReference type="Pfam" id="PF18545"/>
    </source>
</evidence>
<dbReference type="RefSeq" id="WP_343774666.1">
    <property type="nucleotide sequence ID" value="NZ_BAAADV010000007.1"/>
</dbReference>
<dbReference type="InterPro" id="IPR040624">
    <property type="entry name" value="HalOD1"/>
</dbReference>
<comment type="caution">
    <text evidence="2">The sequence shown here is derived from an EMBL/GenBank/DDBJ whole genome shotgun (WGS) entry which is preliminary data.</text>
</comment>
<dbReference type="Proteomes" id="UP001500420">
    <property type="component" value="Unassembled WGS sequence"/>
</dbReference>
<reference evidence="2 3" key="1">
    <citation type="journal article" date="2019" name="Int. J. Syst. Evol. Microbiol.">
        <title>The Global Catalogue of Microorganisms (GCM) 10K type strain sequencing project: providing services to taxonomists for standard genome sequencing and annotation.</title>
        <authorList>
            <consortium name="The Broad Institute Genomics Platform"/>
            <consortium name="The Broad Institute Genome Sequencing Center for Infectious Disease"/>
            <person name="Wu L."/>
            <person name="Ma J."/>
        </authorList>
    </citation>
    <scope>NUCLEOTIDE SEQUENCE [LARGE SCALE GENOMIC DNA]</scope>
    <source>
        <strain evidence="2 3">JCM 16328</strain>
    </source>
</reference>
<dbReference type="Pfam" id="PF18545">
    <property type="entry name" value="HalOD1"/>
    <property type="match status" value="1"/>
</dbReference>
<accession>A0AAV3TCG0</accession>
<sequence length="92" mass="9776">MTSAPQRDESAAQSPSEAVVEALADAKGVDPLELDPLYDVIDPDALDALFDGAAADGRRQGRVEFRTDGYRVEVTSTGRVHLTSLDALEASD</sequence>
<evidence type="ECO:0000313" key="3">
    <source>
        <dbReference type="Proteomes" id="UP001500420"/>
    </source>
</evidence>
<organism evidence="2 3">
    <name type="scientific">Natronoarchaeum mannanilyticum</name>
    <dbReference type="NCBI Taxonomy" id="926360"/>
    <lineage>
        <taxon>Archaea</taxon>
        <taxon>Methanobacteriati</taxon>
        <taxon>Methanobacteriota</taxon>
        <taxon>Stenosarchaea group</taxon>
        <taxon>Halobacteria</taxon>
        <taxon>Halobacteriales</taxon>
        <taxon>Natronoarchaeaceae</taxon>
    </lineage>
</organism>
<feature type="domain" description="Halobacterial output" evidence="1">
    <location>
        <begin position="12"/>
        <end position="82"/>
    </location>
</feature>